<dbReference type="Pfam" id="PF07883">
    <property type="entry name" value="Cupin_2"/>
    <property type="match status" value="1"/>
</dbReference>
<dbReference type="InterPro" id="IPR051610">
    <property type="entry name" value="GPI/OXD"/>
</dbReference>
<reference evidence="3" key="1">
    <citation type="submission" date="2018-06" db="EMBL/GenBank/DDBJ databases">
        <authorList>
            <person name="Zhirakovskaya E."/>
        </authorList>
    </citation>
    <scope>NUCLEOTIDE SEQUENCE</scope>
</reference>
<keyword evidence="1" id="KW-0479">Metal-binding</keyword>
<evidence type="ECO:0000313" key="3">
    <source>
        <dbReference type="EMBL" id="VAW80494.1"/>
    </source>
</evidence>
<dbReference type="PANTHER" id="PTHR35848:SF6">
    <property type="entry name" value="CUPIN TYPE-2 DOMAIN-CONTAINING PROTEIN"/>
    <property type="match status" value="1"/>
</dbReference>
<dbReference type="EMBL" id="UOFN01000128">
    <property type="protein sequence ID" value="VAW80494.1"/>
    <property type="molecule type" value="Genomic_DNA"/>
</dbReference>
<protein>
    <recommendedName>
        <fullName evidence="2">Cupin type-2 domain-containing protein</fullName>
    </recommendedName>
</protein>
<feature type="non-terminal residue" evidence="3">
    <location>
        <position position="131"/>
    </location>
</feature>
<proteinExistence type="predicted"/>
<dbReference type="Gene3D" id="2.60.120.10">
    <property type="entry name" value="Jelly Rolls"/>
    <property type="match status" value="1"/>
</dbReference>
<name>A0A3B0ZGR4_9ZZZZ</name>
<dbReference type="SUPFAM" id="SSF51182">
    <property type="entry name" value="RmlC-like cupins"/>
    <property type="match status" value="1"/>
</dbReference>
<gene>
    <name evidence="3" type="ORF">MNBD_GAMMA15-690</name>
</gene>
<dbReference type="InterPro" id="IPR011051">
    <property type="entry name" value="RmlC_Cupin_sf"/>
</dbReference>
<evidence type="ECO:0000256" key="1">
    <source>
        <dbReference type="ARBA" id="ARBA00022723"/>
    </source>
</evidence>
<dbReference type="PANTHER" id="PTHR35848">
    <property type="entry name" value="OXALATE-BINDING PROTEIN"/>
    <property type="match status" value="1"/>
</dbReference>
<dbReference type="AlphaFoldDB" id="A0A3B0ZGR4"/>
<accession>A0A3B0ZGR4</accession>
<evidence type="ECO:0000259" key="2">
    <source>
        <dbReference type="Pfam" id="PF07883"/>
    </source>
</evidence>
<dbReference type="InterPro" id="IPR013096">
    <property type="entry name" value="Cupin_2"/>
</dbReference>
<sequence>MKNYQKQDIGKLNELNQYVFAPEGVPIKIEGKLFLGERLGLTSMEVSLNKDNPGTGINFYHRHRSNEELYIFLSGKGEMVIDDERFSVEEGTTVRVQPKAKRAWWNTGQEDLVYIVVQAPSGGLKASGLED</sequence>
<dbReference type="GO" id="GO:0046872">
    <property type="term" value="F:metal ion binding"/>
    <property type="evidence" value="ECO:0007669"/>
    <property type="project" value="UniProtKB-KW"/>
</dbReference>
<dbReference type="InterPro" id="IPR014710">
    <property type="entry name" value="RmlC-like_jellyroll"/>
</dbReference>
<feature type="domain" description="Cupin type-2" evidence="2">
    <location>
        <begin position="53"/>
        <end position="117"/>
    </location>
</feature>
<organism evidence="3">
    <name type="scientific">hydrothermal vent metagenome</name>
    <dbReference type="NCBI Taxonomy" id="652676"/>
    <lineage>
        <taxon>unclassified sequences</taxon>
        <taxon>metagenomes</taxon>
        <taxon>ecological metagenomes</taxon>
    </lineage>
</organism>